<dbReference type="Proteomes" id="UP000294752">
    <property type="component" value="Unassembled WGS sequence"/>
</dbReference>
<dbReference type="RefSeq" id="WP_133641363.1">
    <property type="nucleotide sequence ID" value="NZ_SNZV01000007.1"/>
</dbReference>
<comment type="caution">
    <text evidence="1">The sequence shown here is derived from an EMBL/GenBank/DDBJ whole genome shotgun (WGS) entry which is preliminary data.</text>
</comment>
<reference evidence="1 2" key="1">
    <citation type="submission" date="2019-03" db="EMBL/GenBank/DDBJ databases">
        <title>Genomic Encyclopedia of Type Strains, Phase III (KMG-III): the genomes of soil and plant-associated and newly described type strains.</title>
        <authorList>
            <person name="Whitman W."/>
        </authorList>
    </citation>
    <scope>NUCLEOTIDE SEQUENCE [LARGE SCALE GENOMIC DNA]</scope>
    <source>
        <strain evidence="1 2">CGMCC 1.12801</strain>
    </source>
</reference>
<organism evidence="1 2">
    <name type="scientific">Sphingobacterium paludis</name>
    <dbReference type="NCBI Taxonomy" id="1476465"/>
    <lineage>
        <taxon>Bacteria</taxon>
        <taxon>Pseudomonadati</taxon>
        <taxon>Bacteroidota</taxon>
        <taxon>Sphingobacteriia</taxon>
        <taxon>Sphingobacteriales</taxon>
        <taxon>Sphingobacteriaceae</taxon>
        <taxon>Sphingobacterium</taxon>
    </lineage>
</organism>
<evidence type="ECO:0000313" key="1">
    <source>
        <dbReference type="EMBL" id="TDS11924.1"/>
    </source>
</evidence>
<accession>A0A4R7CXS9</accession>
<sequence>MKKHSTNYYNSLITTAVDSKADCGSKPTERNGKKTIAQLQFELISSAPLQYTSDDVLFLTYTEKNDIHELESTAAREHFFSKGRPCLRTSPLAKTYGWGILSDAQGRVRLVDSASTFYQELLDDRNIKKISAMKSKK</sequence>
<dbReference type="OrthoDB" id="2361182at2"/>
<dbReference type="InterPro" id="IPR046155">
    <property type="entry name" value="DUF6157"/>
</dbReference>
<name>A0A4R7CXS9_9SPHI</name>
<evidence type="ECO:0000313" key="2">
    <source>
        <dbReference type="Proteomes" id="UP000294752"/>
    </source>
</evidence>
<keyword evidence="2" id="KW-1185">Reference proteome</keyword>
<proteinExistence type="predicted"/>
<dbReference type="AlphaFoldDB" id="A0A4R7CXS9"/>
<dbReference type="EMBL" id="SNZV01000007">
    <property type="protein sequence ID" value="TDS11924.1"/>
    <property type="molecule type" value="Genomic_DNA"/>
</dbReference>
<dbReference type="Pfam" id="PF19654">
    <property type="entry name" value="DUF6157"/>
    <property type="match status" value="1"/>
</dbReference>
<protein>
    <submittedName>
        <fullName evidence="1">Uncharacterized protein</fullName>
    </submittedName>
</protein>
<gene>
    <name evidence="1" type="ORF">B0I21_107276</name>
</gene>